<proteinExistence type="predicted"/>
<gene>
    <name evidence="1" type="ORF">LCGC14_1317250</name>
</gene>
<dbReference type="AlphaFoldDB" id="A0A0F9KKJ9"/>
<organism evidence="1">
    <name type="scientific">marine sediment metagenome</name>
    <dbReference type="NCBI Taxonomy" id="412755"/>
    <lineage>
        <taxon>unclassified sequences</taxon>
        <taxon>metagenomes</taxon>
        <taxon>ecological metagenomes</taxon>
    </lineage>
</organism>
<reference evidence="1" key="1">
    <citation type="journal article" date="2015" name="Nature">
        <title>Complex archaea that bridge the gap between prokaryotes and eukaryotes.</title>
        <authorList>
            <person name="Spang A."/>
            <person name="Saw J.H."/>
            <person name="Jorgensen S.L."/>
            <person name="Zaremba-Niedzwiedzka K."/>
            <person name="Martijn J."/>
            <person name="Lind A.E."/>
            <person name="van Eijk R."/>
            <person name="Schleper C."/>
            <person name="Guy L."/>
            <person name="Ettema T.J."/>
        </authorList>
    </citation>
    <scope>NUCLEOTIDE SEQUENCE</scope>
</reference>
<protein>
    <submittedName>
        <fullName evidence="1">Uncharacterized protein</fullName>
    </submittedName>
</protein>
<sequence>MALLEGAHEAAVSAFNEWMRQYTEEPEKFRHTVREVQEFLEAQNSGREPTYGERCVATLERMATIVVEVGG</sequence>
<accession>A0A0F9KKJ9</accession>
<dbReference type="EMBL" id="LAZR01007827">
    <property type="protein sequence ID" value="KKM82659.1"/>
    <property type="molecule type" value="Genomic_DNA"/>
</dbReference>
<name>A0A0F9KKJ9_9ZZZZ</name>
<evidence type="ECO:0000313" key="1">
    <source>
        <dbReference type="EMBL" id="KKM82659.1"/>
    </source>
</evidence>
<comment type="caution">
    <text evidence="1">The sequence shown here is derived from an EMBL/GenBank/DDBJ whole genome shotgun (WGS) entry which is preliminary data.</text>
</comment>